<dbReference type="Gene3D" id="3.40.50.1170">
    <property type="entry name" value="L-asparaginase, N-terminal domain"/>
    <property type="match status" value="1"/>
</dbReference>
<protein>
    <submittedName>
        <fullName evidence="5">Asparaginase</fullName>
    </submittedName>
</protein>
<proteinExistence type="inferred from homology"/>
<dbReference type="PIRSF" id="PIRSF500176">
    <property type="entry name" value="L_ASNase"/>
    <property type="match status" value="1"/>
</dbReference>
<dbReference type="EMBL" id="DWUQ01000068">
    <property type="protein sequence ID" value="HJD44076.1"/>
    <property type="molecule type" value="Genomic_DNA"/>
</dbReference>
<dbReference type="InterPro" id="IPR027473">
    <property type="entry name" value="L-asparaginase_C"/>
</dbReference>
<dbReference type="InterPro" id="IPR036152">
    <property type="entry name" value="Asp/glu_Ase-like_sf"/>
</dbReference>
<evidence type="ECO:0000256" key="1">
    <source>
        <dbReference type="ARBA" id="ARBA00010518"/>
    </source>
</evidence>
<reference evidence="5" key="1">
    <citation type="journal article" date="2021" name="PeerJ">
        <title>Extensive microbial diversity within the chicken gut microbiome revealed by metagenomics and culture.</title>
        <authorList>
            <person name="Gilroy R."/>
            <person name="Ravi A."/>
            <person name="Getino M."/>
            <person name="Pursley I."/>
            <person name="Horton D.L."/>
            <person name="Alikhan N.F."/>
            <person name="Baker D."/>
            <person name="Gharbi K."/>
            <person name="Hall N."/>
            <person name="Watson M."/>
            <person name="Adriaenssens E.M."/>
            <person name="Foster-Nyarko E."/>
            <person name="Jarju S."/>
            <person name="Secka A."/>
            <person name="Antonio M."/>
            <person name="Oren A."/>
            <person name="Chaudhuri R.R."/>
            <person name="La Ragione R."/>
            <person name="Hildebrand F."/>
            <person name="Pallen M.J."/>
        </authorList>
    </citation>
    <scope>NUCLEOTIDE SEQUENCE</scope>
    <source>
        <strain evidence="5">9264</strain>
    </source>
</reference>
<dbReference type="Pfam" id="PF17763">
    <property type="entry name" value="Asparaginase_C"/>
    <property type="match status" value="1"/>
</dbReference>
<sequence length="242" mass="25295">MVTHGTDTLEDTAYFLQSTLHADACPIVVTGSQRVPHEQGSDAYTNLAQAIVVAASEAARGAGVLVVFNESIFSANNVRKANSFQVNGFEAPGFGHLGYVDQGSATLLQKPVLPTPLALGAALPRVDIVPVALGMGPELFQASAHSGAQGIVIDGIGRGHVPPTWMPAIRDAIQAGVTVAITSSCLQGPLHQAYEFTGSLHELESAGVLRASNLSARKARVRLAVALSQPSTDALQNLFPYY</sequence>
<organism evidence="5 6">
    <name type="scientific">Candidatus Paenalcaligenes intestinipullorum</name>
    <dbReference type="NCBI Taxonomy" id="2838718"/>
    <lineage>
        <taxon>Bacteria</taxon>
        <taxon>Pseudomonadati</taxon>
        <taxon>Pseudomonadota</taxon>
        <taxon>Betaproteobacteria</taxon>
        <taxon>Burkholderiales</taxon>
        <taxon>Alcaligenaceae</taxon>
        <taxon>Paenalcaligenes</taxon>
    </lineage>
</organism>
<dbReference type="AlphaFoldDB" id="A0A9D2RKK3"/>
<dbReference type="SUPFAM" id="SSF53774">
    <property type="entry name" value="Glutaminase/Asparaginase"/>
    <property type="match status" value="1"/>
</dbReference>
<keyword evidence="2" id="KW-0378">Hydrolase</keyword>
<dbReference type="PANTHER" id="PTHR11707">
    <property type="entry name" value="L-ASPARAGINASE"/>
    <property type="match status" value="1"/>
</dbReference>
<comment type="caution">
    <text evidence="5">The sequence shown here is derived from an EMBL/GenBank/DDBJ whole genome shotgun (WGS) entry which is preliminary data.</text>
</comment>
<comment type="similarity">
    <text evidence="1">Belongs to the asparaginase 1 family.</text>
</comment>
<dbReference type="PROSITE" id="PS51732">
    <property type="entry name" value="ASN_GLN_ASE_3"/>
    <property type="match status" value="1"/>
</dbReference>
<gene>
    <name evidence="5" type="ORF">H9906_03505</name>
</gene>
<feature type="domain" description="L-asparaginase N-terminal" evidence="3">
    <location>
        <begin position="2"/>
        <end position="111"/>
    </location>
</feature>
<evidence type="ECO:0000259" key="3">
    <source>
        <dbReference type="Pfam" id="PF00710"/>
    </source>
</evidence>
<dbReference type="Gene3D" id="3.40.50.40">
    <property type="match status" value="1"/>
</dbReference>
<evidence type="ECO:0000313" key="6">
    <source>
        <dbReference type="Proteomes" id="UP000823889"/>
    </source>
</evidence>
<dbReference type="GO" id="GO:0004067">
    <property type="term" value="F:asparaginase activity"/>
    <property type="evidence" value="ECO:0007669"/>
    <property type="project" value="UniProtKB-UniRule"/>
</dbReference>
<dbReference type="Pfam" id="PF00710">
    <property type="entry name" value="Asparaginase"/>
    <property type="match status" value="1"/>
</dbReference>
<dbReference type="InterPro" id="IPR004550">
    <property type="entry name" value="AsnASE_II"/>
</dbReference>
<name>A0A9D2RKK3_9BURK</name>
<dbReference type="PANTHER" id="PTHR11707:SF28">
    <property type="entry name" value="60 KDA LYSOPHOSPHOLIPASE"/>
    <property type="match status" value="1"/>
</dbReference>
<accession>A0A9D2RKK3</accession>
<evidence type="ECO:0000313" key="5">
    <source>
        <dbReference type="EMBL" id="HJD44076.1"/>
    </source>
</evidence>
<dbReference type="InterPro" id="IPR037152">
    <property type="entry name" value="L-asparaginase_N_sf"/>
</dbReference>
<dbReference type="InterPro" id="IPR006034">
    <property type="entry name" value="Asparaginase/glutaminase-like"/>
</dbReference>
<feature type="domain" description="Asparaginase/glutaminase C-terminal" evidence="4">
    <location>
        <begin position="125"/>
        <end position="239"/>
    </location>
</feature>
<dbReference type="CDD" id="cd08964">
    <property type="entry name" value="L-asparaginase_II"/>
    <property type="match status" value="1"/>
</dbReference>
<dbReference type="InterPro" id="IPR040919">
    <property type="entry name" value="Asparaginase_C"/>
</dbReference>
<dbReference type="Proteomes" id="UP000823889">
    <property type="component" value="Unassembled WGS sequence"/>
</dbReference>
<dbReference type="SMART" id="SM00870">
    <property type="entry name" value="Asparaginase"/>
    <property type="match status" value="1"/>
</dbReference>
<evidence type="ECO:0000256" key="2">
    <source>
        <dbReference type="ARBA" id="ARBA00022801"/>
    </source>
</evidence>
<reference evidence="5" key="2">
    <citation type="submission" date="2021-04" db="EMBL/GenBank/DDBJ databases">
        <authorList>
            <person name="Gilroy R."/>
        </authorList>
    </citation>
    <scope>NUCLEOTIDE SEQUENCE</scope>
    <source>
        <strain evidence="5">9264</strain>
    </source>
</reference>
<dbReference type="InterPro" id="IPR027474">
    <property type="entry name" value="L-asparaginase_N"/>
</dbReference>
<dbReference type="GO" id="GO:0006528">
    <property type="term" value="P:asparagine metabolic process"/>
    <property type="evidence" value="ECO:0007669"/>
    <property type="project" value="InterPro"/>
</dbReference>
<dbReference type="PIRSF" id="PIRSF001220">
    <property type="entry name" value="L-ASNase_gatD"/>
    <property type="match status" value="1"/>
</dbReference>
<evidence type="ECO:0000259" key="4">
    <source>
        <dbReference type="Pfam" id="PF17763"/>
    </source>
</evidence>